<organism evidence="1 2">
    <name type="scientific">Oceanicola granulosus (strain ATCC BAA-861 / DSM 15982 / KCTC 12143 / HTCC2516)</name>
    <dbReference type="NCBI Taxonomy" id="314256"/>
    <lineage>
        <taxon>Bacteria</taxon>
        <taxon>Pseudomonadati</taxon>
        <taxon>Pseudomonadota</taxon>
        <taxon>Alphaproteobacteria</taxon>
        <taxon>Rhodobacterales</taxon>
        <taxon>Roseobacteraceae</taxon>
        <taxon>Oceanicola</taxon>
    </lineage>
</organism>
<sequence>MVPDWLPAAIDMPADADVTASRDIGDFFRMVKISTSENAPDLLTRWEAALDAGGYEIDRDRDVGEERSVHFTGQDILNGQIVIEPSGPGKPAVIAIDATLR</sequence>
<keyword evidence="2" id="KW-1185">Reference proteome</keyword>
<dbReference type="STRING" id="314256.OG2516_17585"/>
<protein>
    <submittedName>
        <fullName evidence="1">Uncharacterized protein</fullName>
    </submittedName>
</protein>
<dbReference type="EMBL" id="AAOT01000014">
    <property type="protein sequence ID" value="EAR51264.1"/>
    <property type="molecule type" value="Genomic_DNA"/>
</dbReference>
<evidence type="ECO:0000313" key="1">
    <source>
        <dbReference type="EMBL" id="EAR51264.1"/>
    </source>
</evidence>
<comment type="caution">
    <text evidence="1">The sequence shown here is derived from an EMBL/GenBank/DDBJ whole genome shotgun (WGS) entry which is preliminary data.</text>
</comment>
<evidence type="ECO:0000313" key="2">
    <source>
        <dbReference type="Proteomes" id="UP000003635"/>
    </source>
</evidence>
<gene>
    <name evidence="1" type="ORF">OG2516_17585</name>
</gene>
<reference evidence="1 2" key="1">
    <citation type="journal article" date="2010" name="J. Bacteriol.">
        <title>Genome sequences of Oceanicola granulosus HTCC2516(T) and Oceanicola batsensis HTCC2597(TDelta).</title>
        <authorList>
            <person name="Thrash J.C."/>
            <person name="Cho J.C."/>
            <person name="Vergin K.L."/>
            <person name="Giovannoni S.J."/>
        </authorList>
    </citation>
    <scope>NUCLEOTIDE SEQUENCE [LARGE SCALE GENOMIC DNA]</scope>
    <source>
        <strain evidence="2">ATCC BAA-861 / DSM 15982 / KCTC 12143 / HTCC2516</strain>
    </source>
</reference>
<dbReference type="HOGENOM" id="CLU_2288657_0_0_5"/>
<name>Q2CF63_OCEGH</name>
<dbReference type="eggNOG" id="ENOG502ZGTR">
    <property type="taxonomic scope" value="Bacteria"/>
</dbReference>
<accession>Q2CF63</accession>
<dbReference type="Proteomes" id="UP000003635">
    <property type="component" value="Unassembled WGS sequence"/>
</dbReference>
<proteinExistence type="predicted"/>
<dbReference type="AlphaFoldDB" id="Q2CF63"/>